<protein>
    <submittedName>
        <fullName evidence="4">Response regulator</fullName>
    </submittedName>
</protein>
<reference evidence="4" key="2">
    <citation type="submission" date="2023-04" db="EMBL/GenBank/DDBJ databases">
        <title>Paracnuella aquatica gen. nov., sp. nov., a member of the family Chitinophagaceae isolated from a hot spring.</title>
        <authorList>
            <person name="Wang C."/>
        </authorList>
    </citation>
    <scope>NUCLEOTIDE SEQUENCE</scope>
    <source>
        <strain evidence="4">LB-8</strain>
    </source>
</reference>
<dbReference type="EMBL" id="JAOTIF010000032">
    <property type="protein sequence ID" value="MCU7552328.1"/>
    <property type="molecule type" value="Genomic_DNA"/>
</dbReference>
<dbReference type="AlphaFoldDB" id="A0A9X2XPW1"/>
<dbReference type="PANTHER" id="PTHR43547">
    <property type="entry name" value="TWO-COMPONENT HISTIDINE KINASE"/>
    <property type="match status" value="1"/>
</dbReference>
<dbReference type="InterPro" id="IPR001789">
    <property type="entry name" value="Sig_transdc_resp-reg_receiver"/>
</dbReference>
<reference evidence="4" key="1">
    <citation type="submission" date="2022-09" db="EMBL/GenBank/DDBJ databases">
        <authorList>
            <person name="Yuan C."/>
            <person name="Ke Z."/>
        </authorList>
    </citation>
    <scope>NUCLEOTIDE SEQUENCE</scope>
    <source>
        <strain evidence="4">LB-8</strain>
    </source>
</reference>
<dbReference type="SUPFAM" id="SSF52172">
    <property type="entry name" value="CheY-like"/>
    <property type="match status" value="1"/>
</dbReference>
<accession>A0A9X2XPW1</accession>
<comment type="caution">
    <text evidence="4">The sequence shown here is derived from an EMBL/GenBank/DDBJ whole genome shotgun (WGS) entry which is preliminary data.</text>
</comment>
<name>A0A9X2XPW1_9BACT</name>
<dbReference type="InterPro" id="IPR011006">
    <property type="entry name" value="CheY-like_superfamily"/>
</dbReference>
<dbReference type="GO" id="GO:0000155">
    <property type="term" value="F:phosphorelay sensor kinase activity"/>
    <property type="evidence" value="ECO:0007669"/>
    <property type="project" value="TreeGrafter"/>
</dbReference>
<keyword evidence="5" id="KW-1185">Reference proteome</keyword>
<evidence type="ECO:0000313" key="4">
    <source>
        <dbReference type="EMBL" id="MCU7552328.1"/>
    </source>
</evidence>
<dbReference type="RefSeq" id="WP_279299764.1">
    <property type="nucleotide sequence ID" value="NZ_JAOTIF010000032.1"/>
</dbReference>
<feature type="domain" description="Response regulatory" evidence="3">
    <location>
        <begin position="1"/>
        <end position="56"/>
    </location>
</feature>
<feature type="modified residue" description="4-aspartylphosphate" evidence="2">
    <location>
        <position position="45"/>
    </location>
</feature>
<dbReference type="PANTHER" id="PTHR43547:SF2">
    <property type="entry name" value="HYBRID SIGNAL TRANSDUCTION HISTIDINE KINASE C"/>
    <property type="match status" value="1"/>
</dbReference>
<dbReference type="Proteomes" id="UP001155483">
    <property type="component" value="Unassembled WGS sequence"/>
</dbReference>
<keyword evidence="1 2" id="KW-0597">Phosphoprotein</keyword>
<dbReference type="PROSITE" id="PS50110">
    <property type="entry name" value="RESPONSE_REGULATORY"/>
    <property type="match status" value="1"/>
</dbReference>
<evidence type="ECO:0000256" key="1">
    <source>
        <dbReference type="ARBA" id="ARBA00022553"/>
    </source>
</evidence>
<proteinExistence type="predicted"/>
<evidence type="ECO:0000256" key="2">
    <source>
        <dbReference type="PROSITE-ProRule" id="PRU00169"/>
    </source>
</evidence>
<dbReference type="Gene3D" id="3.40.50.2300">
    <property type="match status" value="1"/>
</dbReference>
<sequence length="56" mass="6739">MEDNEDFRFYLKDNLKAYYHVEDASNWKEGWEKVKKMHPELVVSDIMMPVMNGIES</sequence>
<evidence type="ECO:0000259" key="3">
    <source>
        <dbReference type="PROSITE" id="PS50110"/>
    </source>
</evidence>
<evidence type="ECO:0000313" key="5">
    <source>
        <dbReference type="Proteomes" id="UP001155483"/>
    </source>
</evidence>
<organism evidence="4 5">
    <name type="scientific">Paraflavisolibacter caeni</name>
    <dbReference type="NCBI Taxonomy" id="2982496"/>
    <lineage>
        <taxon>Bacteria</taxon>
        <taxon>Pseudomonadati</taxon>
        <taxon>Bacteroidota</taxon>
        <taxon>Chitinophagia</taxon>
        <taxon>Chitinophagales</taxon>
        <taxon>Chitinophagaceae</taxon>
        <taxon>Paraflavisolibacter</taxon>
    </lineage>
</organism>
<dbReference type="Pfam" id="PF00072">
    <property type="entry name" value="Response_reg"/>
    <property type="match status" value="1"/>
</dbReference>
<gene>
    <name evidence="4" type="ORF">OCK74_24625</name>
</gene>